<comment type="subcellular location">
    <subcellularLocation>
        <location evidence="1">Membrane</location>
        <topology evidence="1">Multi-pass membrane protein</topology>
    </subcellularLocation>
</comment>
<evidence type="ECO:0000256" key="5">
    <source>
        <dbReference type="ARBA" id="ARBA00023136"/>
    </source>
</evidence>
<feature type="transmembrane region" description="Helical" evidence="6">
    <location>
        <begin position="240"/>
        <end position="265"/>
    </location>
</feature>
<dbReference type="InterPro" id="IPR007829">
    <property type="entry name" value="TM2"/>
</dbReference>
<evidence type="ECO:0000256" key="4">
    <source>
        <dbReference type="ARBA" id="ARBA00022989"/>
    </source>
</evidence>
<dbReference type="PANTHER" id="PTHR21016">
    <property type="entry name" value="BETA-AMYLOID BINDING PROTEIN-RELATED"/>
    <property type="match status" value="1"/>
</dbReference>
<proteinExistence type="inferred from homology"/>
<evidence type="ECO:0000256" key="3">
    <source>
        <dbReference type="ARBA" id="ARBA00022692"/>
    </source>
</evidence>
<evidence type="ECO:0000256" key="1">
    <source>
        <dbReference type="ARBA" id="ARBA00004141"/>
    </source>
</evidence>
<evidence type="ECO:0000313" key="9">
    <source>
        <dbReference type="Proteomes" id="UP000654075"/>
    </source>
</evidence>
<name>A0A813HH14_POLGL</name>
<dbReference type="InterPro" id="IPR050932">
    <property type="entry name" value="TM2D1-3-like"/>
</dbReference>
<dbReference type="AlphaFoldDB" id="A0A813HH14"/>
<dbReference type="OrthoDB" id="10249065at2759"/>
<evidence type="ECO:0000259" key="7">
    <source>
        <dbReference type="Pfam" id="PF05154"/>
    </source>
</evidence>
<keyword evidence="4 6" id="KW-1133">Transmembrane helix</keyword>
<gene>
    <name evidence="8" type="ORF">PGLA1383_LOCUS52607</name>
</gene>
<feature type="domain" description="TM2" evidence="7">
    <location>
        <begin position="172"/>
        <end position="218"/>
    </location>
</feature>
<evidence type="ECO:0000256" key="6">
    <source>
        <dbReference type="SAM" id="Phobius"/>
    </source>
</evidence>
<protein>
    <recommendedName>
        <fullName evidence="7">TM2 domain-containing protein</fullName>
    </recommendedName>
</protein>
<dbReference type="PANTHER" id="PTHR21016:SF25">
    <property type="entry name" value="TM2 DOMAIN-CONTAINING PROTEIN DDB_G0277895-RELATED"/>
    <property type="match status" value="1"/>
</dbReference>
<feature type="non-terminal residue" evidence="8">
    <location>
        <position position="331"/>
    </location>
</feature>
<dbReference type="Proteomes" id="UP000654075">
    <property type="component" value="Unassembled WGS sequence"/>
</dbReference>
<comment type="caution">
    <text evidence="8">The sequence shown here is derived from an EMBL/GenBank/DDBJ whole genome shotgun (WGS) entry which is preliminary data.</text>
</comment>
<sequence length="331" mass="35352">YSSHHGPYPLCTGAASRSAGSPVSLALLLGLLTSVAPWAGGGQSATASRRTAQTATASRASSVLLALVLAVVTASLQGCVDVGHEAAAWETRPSYLLSFQVVPDQRAKGNATEGKAVLNSCEIADLPKEKQCSGNGKCASWSDASYSPTGKGMSFCQCDRDWMDPECRTPRKSQQKAFLLSMFGGFLGLDRFYLGEAESGMAKLATLGGCGFWWVWDIARIGSSPVYASNGRLAADLPHYMYVFLVVLWAAGLSYLIFGVCGSVVHRHEATKRAMRQAEMDYHKAKSAAVPLRAEDELGQPTRASYNYIAPPPGPEYYYGSMAATRHGSQA</sequence>
<feature type="transmembrane region" description="Helical" evidence="6">
    <location>
        <begin position="177"/>
        <end position="194"/>
    </location>
</feature>
<evidence type="ECO:0000313" key="8">
    <source>
        <dbReference type="EMBL" id="CAE8637219.1"/>
    </source>
</evidence>
<keyword evidence="5 6" id="KW-0472">Membrane</keyword>
<feature type="transmembrane region" description="Helical" evidence="6">
    <location>
        <begin position="20"/>
        <end position="40"/>
    </location>
</feature>
<keyword evidence="3 6" id="KW-0812">Transmembrane</keyword>
<reference evidence="8" key="1">
    <citation type="submission" date="2021-02" db="EMBL/GenBank/DDBJ databases">
        <authorList>
            <person name="Dougan E. K."/>
            <person name="Rhodes N."/>
            <person name="Thang M."/>
            <person name="Chan C."/>
        </authorList>
    </citation>
    <scope>NUCLEOTIDE SEQUENCE</scope>
</reference>
<accession>A0A813HH14</accession>
<dbReference type="Pfam" id="PF05154">
    <property type="entry name" value="TM2"/>
    <property type="match status" value="1"/>
</dbReference>
<organism evidence="8 9">
    <name type="scientific">Polarella glacialis</name>
    <name type="common">Dinoflagellate</name>
    <dbReference type="NCBI Taxonomy" id="89957"/>
    <lineage>
        <taxon>Eukaryota</taxon>
        <taxon>Sar</taxon>
        <taxon>Alveolata</taxon>
        <taxon>Dinophyceae</taxon>
        <taxon>Suessiales</taxon>
        <taxon>Suessiaceae</taxon>
        <taxon>Polarella</taxon>
    </lineage>
</organism>
<dbReference type="EMBL" id="CAJNNV010031653">
    <property type="protein sequence ID" value="CAE8637219.1"/>
    <property type="molecule type" value="Genomic_DNA"/>
</dbReference>
<comment type="similarity">
    <text evidence="2">Belongs to the TM2 family.</text>
</comment>
<dbReference type="GO" id="GO:0016020">
    <property type="term" value="C:membrane"/>
    <property type="evidence" value="ECO:0007669"/>
    <property type="project" value="UniProtKB-SubCell"/>
</dbReference>
<evidence type="ECO:0000256" key="2">
    <source>
        <dbReference type="ARBA" id="ARBA00008284"/>
    </source>
</evidence>
<keyword evidence="9" id="KW-1185">Reference proteome</keyword>